<reference evidence="5 6" key="1">
    <citation type="submission" date="2019-07" db="EMBL/GenBank/DDBJ databases">
        <title>Novel species of Flavobacterium.</title>
        <authorList>
            <person name="Liu Q."/>
            <person name="Xin Y.-H."/>
        </authorList>
    </citation>
    <scope>NUCLEOTIDE SEQUENCE [LARGE SCALE GENOMIC DNA]</scope>
    <source>
        <strain evidence="3 5">GSP39</strain>
        <strain evidence="4 6">GSR22</strain>
    </source>
</reference>
<dbReference type="RefSeq" id="WP_143387930.1">
    <property type="nucleotide sequence ID" value="NZ_VJZL01000017.1"/>
</dbReference>
<dbReference type="AlphaFoldDB" id="A0A553BL55"/>
<dbReference type="OrthoDB" id="1446008at2"/>
<keyword evidence="2" id="KW-0732">Signal</keyword>
<evidence type="ECO:0000313" key="4">
    <source>
        <dbReference type="EMBL" id="TRX08979.1"/>
    </source>
</evidence>
<dbReference type="EMBL" id="VJZL01000017">
    <property type="protein sequence ID" value="TRX08979.1"/>
    <property type="molecule type" value="Genomic_DNA"/>
</dbReference>
<feature type="chain" id="PRO_5021788530" evidence="2">
    <location>
        <begin position="20"/>
        <end position="131"/>
    </location>
</feature>
<feature type="transmembrane region" description="Helical" evidence="1">
    <location>
        <begin position="70"/>
        <end position="90"/>
    </location>
</feature>
<evidence type="ECO:0000256" key="2">
    <source>
        <dbReference type="SAM" id="SignalP"/>
    </source>
</evidence>
<dbReference type="Proteomes" id="UP000318669">
    <property type="component" value="Unassembled WGS sequence"/>
</dbReference>
<comment type="caution">
    <text evidence="4">The sequence shown here is derived from an EMBL/GenBank/DDBJ whole genome shotgun (WGS) entry which is preliminary data.</text>
</comment>
<proteinExistence type="predicted"/>
<evidence type="ECO:0000313" key="6">
    <source>
        <dbReference type="Proteomes" id="UP000318669"/>
    </source>
</evidence>
<dbReference type="EMBL" id="VJZN01000020">
    <property type="protein sequence ID" value="TRX05060.1"/>
    <property type="molecule type" value="Genomic_DNA"/>
</dbReference>
<keyword evidence="1" id="KW-1133">Transmembrane helix</keyword>
<keyword evidence="1" id="KW-0472">Membrane</keyword>
<feature type="signal peptide" evidence="2">
    <location>
        <begin position="1"/>
        <end position="19"/>
    </location>
</feature>
<keyword evidence="1" id="KW-0812">Transmembrane</keyword>
<gene>
    <name evidence="4" type="ORF">FNW11_10590</name>
    <name evidence="3" type="ORF">FNW12_12165</name>
</gene>
<feature type="transmembrane region" description="Helical" evidence="1">
    <location>
        <begin position="38"/>
        <end position="58"/>
    </location>
</feature>
<name>A0A553BL55_9FLAO</name>
<dbReference type="Proteomes" id="UP000318528">
    <property type="component" value="Unassembled WGS sequence"/>
</dbReference>
<keyword evidence="5" id="KW-1185">Reference proteome</keyword>
<evidence type="ECO:0000256" key="1">
    <source>
        <dbReference type="SAM" id="Phobius"/>
    </source>
</evidence>
<organism evidence="4 6">
    <name type="scientific">Flavobacterium gawalongense</name>
    <dbReference type="NCBI Taxonomy" id="2594432"/>
    <lineage>
        <taxon>Bacteria</taxon>
        <taxon>Pseudomonadati</taxon>
        <taxon>Bacteroidota</taxon>
        <taxon>Flavobacteriia</taxon>
        <taxon>Flavobacteriales</taxon>
        <taxon>Flavobacteriaceae</taxon>
        <taxon>Flavobacterium</taxon>
    </lineage>
</organism>
<sequence>MKKTITFLMLLLFTTNAFSQEFSKEYYLQKSKSQKSTGWILFTGGTIMTVVGAFSFNNSWDDSSNSGTDAYGFVMLGGVASVLGSIPFFIGSGKNARKAATISFINQPILIPKQGSLVQNSQPALSLKITF</sequence>
<evidence type="ECO:0000313" key="5">
    <source>
        <dbReference type="Proteomes" id="UP000318528"/>
    </source>
</evidence>
<evidence type="ECO:0000313" key="3">
    <source>
        <dbReference type="EMBL" id="TRX05060.1"/>
    </source>
</evidence>
<protein>
    <submittedName>
        <fullName evidence="4">Uncharacterized protein</fullName>
    </submittedName>
</protein>
<accession>A0A553BL55</accession>